<dbReference type="InterPro" id="IPR028098">
    <property type="entry name" value="Glyco_trans_4-like_N"/>
</dbReference>
<evidence type="ECO:0000313" key="6">
    <source>
        <dbReference type="Proteomes" id="UP000176705"/>
    </source>
</evidence>
<dbReference type="Proteomes" id="UP000176705">
    <property type="component" value="Unassembled WGS sequence"/>
</dbReference>
<keyword evidence="2" id="KW-0808">Transferase</keyword>
<evidence type="ECO:0000259" key="3">
    <source>
        <dbReference type="Pfam" id="PF00534"/>
    </source>
</evidence>
<dbReference type="InterPro" id="IPR001296">
    <property type="entry name" value="Glyco_trans_1"/>
</dbReference>
<dbReference type="CDD" id="cd03811">
    <property type="entry name" value="GT4_GT28_WabH-like"/>
    <property type="match status" value="1"/>
</dbReference>
<dbReference type="Pfam" id="PF13439">
    <property type="entry name" value="Glyco_transf_4"/>
    <property type="match status" value="1"/>
</dbReference>
<accession>A0A1G2LFC7</accession>
<gene>
    <name evidence="5" type="ORF">A3B37_00795</name>
</gene>
<dbReference type="Gene3D" id="3.40.50.2000">
    <property type="entry name" value="Glycogen Phosphorylase B"/>
    <property type="match status" value="2"/>
</dbReference>
<sequence>MKLLVIGTDTEIFLPGSDARGRIDAYGRLFDELHVIIYSSPGFSAETLPSGVRLYPTNSRSFLARPFDAARIGRRIARERGVGAVSVQDPAESGLAGWLLKRRTGLPLHIQLHADFFSPHFRRNSWKERIRYWLARFVIPRGDAFRVVSKRIRQSLISNFQFPISKITVLPIFVDREAIARAEPAFRIRDRYPEFDFIVLMVSRLVREKNIRLALEAFGGLLREYPKTGLVIVGDGPERAKVKGKSEKLKISGSVRFEGWQDDLISYYKTADLYLLTSNFEGYSRSVVEAAAAGLPIVMTDVGVAGDLIRDGETGRVVPVGDRTALIRALIEARRDYPLMRVIARRAQEAILAMEPRNWEGYLEEYRESLRITKKYDYTKSVS</sequence>
<dbReference type="PANTHER" id="PTHR12526">
    <property type="entry name" value="GLYCOSYLTRANSFERASE"/>
    <property type="match status" value="1"/>
</dbReference>
<dbReference type="STRING" id="1802280.A3B37_00795"/>
<dbReference type="PANTHER" id="PTHR12526:SF510">
    <property type="entry name" value="D-INOSITOL 3-PHOSPHATE GLYCOSYLTRANSFERASE"/>
    <property type="match status" value="1"/>
</dbReference>
<reference evidence="5 6" key="1">
    <citation type="journal article" date="2016" name="Nat. Commun.">
        <title>Thousands of microbial genomes shed light on interconnected biogeochemical processes in an aquifer system.</title>
        <authorList>
            <person name="Anantharaman K."/>
            <person name="Brown C.T."/>
            <person name="Hug L.A."/>
            <person name="Sharon I."/>
            <person name="Castelle C.J."/>
            <person name="Probst A.J."/>
            <person name="Thomas B.C."/>
            <person name="Singh A."/>
            <person name="Wilkins M.J."/>
            <person name="Karaoz U."/>
            <person name="Brodie E.L."/>
            <person name="Williams K.H."/>
            <person name="Hubbard S.S."/>
            <person name="Banfield J.F."/>
        </authorList>
    </citation>
    <scope>NUCLEOTIDE SEQUENCE [LARGE SCALE GENOMIC DNA]</scope>
</reference>
<proteinExistence type="predicted"/>
<organism evidence="5 6">
    <name type="scientific">Candidatus Sungbacteria bacterium RIFCSPLOWO2_01_FULL_59_16</name>
    <dbReference type="NCBI Taxonomy" id="1802280"/>
    <lineage>
        <taxon>Bacteria</taxon>
        <taxon>Candidatus Sungiibacteriota</taxon>
    </lineage>
</organism>
<dbReference type="EMBL" id="MHQS01000001">
    <property type="protein sequence ID" value="OHA09509.1"/>
    <property type="molecule type" value="Genomic_DNA"/>
</dbReference>
<feature type="domain" description="Glycosyl transferase family 1" evidence="3">
    <location>
        <begin position="194"/>
        <end position="349"/>
    </location>
</feature>
<dbReference type="Pfam" id="PF00534">
    <property type="entry name" value="Glycos_transf_1"/>
    <property type="match status" value="1"/>
</dbReference>
<name>A0A1G2LFC7_9BACT</name>
<evidence type="ECO:0000256" key="1">
    <source>
        <dbReference type="ARBA" id="ARBA00022676"/>
    </source>
</evidence>
<comment type="caution">
    <text evidence="5">The sequence shown here is derived from an EMBL/GenBank/DDBJ whole genome shotgun (WGS) entry which is preliminary data.</text>
</comment>
<dbReference type="AlphaFoldDB" id="A0A1G2LFC7"/>
<dbReference type="GO" id="GO:0016757">
    <property type="term" value="F:glycosyltransferase activity"/>
    <property type="evidence" value="ECO:0007669"/>
    <property type="project" value="UniProtKB-KW"/>
</dbReference>
<feature type="domain" description="Glycosyltransferase subfamily 4-like N-terminal" evidence="4">
    <location>
        <begin position="31"/>
        <end position="177"/>
    </location>
</feature>
<evidence type="ECO:0000256" key="2">
    <source>
        <dbReference type="ARBA" id="ARBA00022679"/>
    </source>
</evidence>
<protein>
    <recommendedName>
        <fullName evidence="7">Glycosyltransferase subfamily 4-like N-terminal domain-containing protein</fullName>
    </recommendedName>
</protein>
<keyword evidence="1" id="KW-0328">Glycosyltransferase</keyword>
<evidence type="ECO:0000313" key="5">
    <source>
        <dbReference type="EMBL" id="OHA09509.1"/>
    </source>
</evidence>
<evidence type="ECO:0008006" key="7">
    <source>
        <dbReference type="Google" id="ProtNLM"/>
    </source>
</evidence>
<dbReference type="SUPFAM" id="SSF53756">
    <property type="entry name" value="UDP-Glycosyltransferase/glycogen phosphorylase"/>
    <property type="match status" value="1"/>
</dbReference>
<evidence type="ECO:0000259" key="4">
    <source>
        <dbReference type="Pfam" id="PF13439"/>
    </source>
</evidence>